<dbReference type="PANTHER" id="PTHR46586">
    <property type="entry name" value="ANKYRIN REPEAT-CONTAINING PROTEIN"/>
    <property type="match status" value="1"/>
</dbReference>
<accession>A0A485KAA5</accession>
<dbReference type="AlphaFoldDB" id="A0A485KAA5"/>
<dbReference type="Gene3D" id="1.25.40.20">
    <property type="entry name" value="Ankyrin repeat-containing domain"/>
    <property type="match status" value="1"/>
</dbReference>
<proteinExistence type="predicted"/>
<dbReference type="Proteomes" id="UP000332933">
    <property type="component" value="Unassembled WGS sequence"/>
</dbReference>
<evidence type="ECO:0000313" key="4">
    <source>
        <dbReference type="Proteomes" id="UP000332933"/>
    </source>
</evidence>
<evidence type="ECO:0000313" key="2">
    <source>
        <dbReference type="EMBL" id="KAF0717052.1"/>
    </source>
</evidence>
<evidence type="ECO:0000313" key="3">
    <source>
        <dbReference type="EMBL" id="VFT79723.1"/>
    </source>
</evidence>
<dbReference type="EMBL" id="VJMH01000310">
    <property type="protein sequence ID" value="KAF0717052.1"/>
    <property type="molecule type" value="Genomic_DNA"/>
</dbReference>
<name>A0A485KAA5_9STRA</name>
<gene>
    <name evidence="3" type="primary">Aste57867_2524</name>
    <name evidence="2" type="ORF">As57867_002517</name>
    <name evidence="3" type="ORF">ASTE57867_2524</name>
</gene>
<dbReference type="SUPFAM" id="SSF48403">
    <property type="entry name" value="Ankyrin repeat"/>
    <property type="match status" value="1"/>
</dbReference>
<sequence length="217" mass="24610">MASAAVLFCSDLSSLVTSFQRGIHEDMKIFRTKLCPVYAAFYDPALIRPRMTQTHAILGPWFDQHGLTRLDKMLTISNKMQQVVVQYAVYQGRVDIAQYMHAKYDLLSYKENLLDFAALNDQVPMLAYLQSIGHVGQTDRALLWAAQFGHVKTVRFLVQVDPTGFPWSDAIQVAQKHGHMDVARFLQRPKALPSMQKRAPATGRRLTSLTSTRTLRV</sequence>
<dbReference type="EMBL" id="CAADRA010000310">
    <property type="protein sequence ID" value="VFT79723.1"/>
    <property type="molecule type" value="Genomic_DNA"/>
</dbReference>
<dbReference type="InterPro" id="IPR052050">
    <property type="entry name" value="SecEffector_AnkRepeat"/>
</dbReference>
<feature type="region of interest" description="Disordered" evidence="1">
    <location>
        <begin position="194"/>
        <end position="217"/>
    </location>
</feature>
<dbReference type="OrthoDB" id="61179at2759"/>
<evidence type="ECO:0000256" key="1">
    <source>
        <dbReference type="SAM" id="MobiDB-lite"/>
    </source>
</evidence>
<organism evidence="3 4">
    <name type="scientific">Aphanomyces stellatus</name>
    <dbReference type="NCBI Taxonomy" id="120398"/>
    <lineage>
        <taxon>Eukaryota</taxon>
        <taxon>Sar</taxon>
        <taxon>Stramenopiles</taxon>
        <taxon>Oomycota</taxon>
        <taxon>Saprolegniomycetes</taxon>
        <taxon>Saprolegniales</taxon>
        <taxon>Verrucalvaceae</taxon>
        <taxon>Aphanomyces</taxon>
    </lineage>
</organism>
<reference evidence="3 4" key="1">
    <citation type="submission" date="2019-03" db="EMBL/GenBank/DDBJ databases">
        <authorList>
            <person name="Gaulin E."/>
            <person name="Dumas B."/>
        </authorList>
    </citation>
    <scope>NUCLEOTIDE SEQUENCE [LARGE SCALE GENOMIC DNA]</scope>
    <source>
        <strain evidence="3">CBS 568.67</strain>
    </source>
</reference>
<protein>
    <submittedName>
        <fullName evidence="3">Aste57867_2524 protein</fullName>
    </submittedName>
</protein>
<dbReference type="PANTHER" id="PTHR46586:SF3">
    <property type="entry name" value="ANKYRIN REPEAT-CONTAINING PROTEIN"/>
    <property type="match status" value="1"/>
</dbReference>
<keyword evidence="4" id="KW-1185">Reference proteome</keyword>
<reference evidence="2" key="2">
    <citation type="submission" date="2019-06" db="EMBL/GenBank/DDBJ databases">
        <title>Genomics analysis of Aphanomyces spp. identifies a new class of oomycete effector associated with host adaptation.</title>
        <authorList>
            <person name="Gaulin E."/>
        </authorList>
    </citation>
    <scope>NUCLEOTIDE SEQUENCE</scope>
    <source>
        <strain evidence="2">CBS 578.67</strain>
    </source>
</reference>
<feature type="compositionally biased region" description="Low complexity" evidence="1">
    <location>
        <begin position="204"/>
        <end position="217"/>
    </location>
</feature>
<dbReference type="InterPro" id="IPR036770">
    <property type="entry name" value="Ankyrin_rpt-contain_sf"/>
</dbReference>